<organism evidence="10">
    <name type="scientific">Lygus hesperus</name>
    <name type="common">Western plant bug</name>
    <dbReference type="NCBI Taxonomy" id="30085"/>
    <lineage>
        <taxon>Eukaryota</taxon>
        <taxon>Metazoa</taxon>
        <taxon>Ecdysozoa</taxon>
        <taxon>Arthropoda</taxon>
        <taxon>Hexapoda</taxon>
        <taxon>Insecta</taxon>
        <taxon>Pterygota</taxon>
        <taxon>Neoptera</taxon>
        <taxon>Paraneoptera</taxon>
        <taxon>Hemiptera</taxon>
        <taxon>Heteroptera</taxon>
        <taxon>Panheteroptera</taxon>
        <taxon>Cimicomorpha</taxon>
        <taxon>Miridae</taxon>
        <taxon>Mirini</taxon>
        <taxon>Lygus</taxon>
    </lineage>
</organism>
<evidence type="ECO:0000259" key="9">
    <source>
        <dbReference type="SMART" id="SM00746"/>
    </source>
</evidence>
<feature type="compositionally biased region" description="Acidic residues" evidence="8">
    <location>
        <begin position="129"/>
        <end position="139"/>
    </location>
</feature>
<keyword evidence="2" id="KW-0597">Phosphoprotein</keyword>
<feature type="domain" description="TRASH" evidence="9">
    <location>
        <begin position="814"/>
        <end position="853"/>
    </location>
</feature>
<sequence length="1469" mass="160999">MSANMEDNMEVDEENMQIDEDPTVGELPMSTDEDSVQDAGAAMKVVDDAMASDSPDVDSALGPRAGSEGPTEMESDTIADEVSENPSVKTPEKTVENPTEESSDPHDNISSLSQTDLEKTGDNSNPPEAADENSGEIETNEGVTINADDPKTRSSSLSEENEVDEQETPNTVGNDESSQNIDGGDDDPLNSELDSRAELETGENSNLTSTSATEENARDPFAVDADGNSNNAPEQRINAANDDSATGGDEVSVTGGDDVESSSNPGTSTNDDGGGISLAEELNEQLEKTQPQSADVEESQEKEKPLEDDHISIDDASSVGGVDADNVEHVSIDGSSDGEREVDHVSVDSDSETEDTSNNVTKAATPKEKDGNEDGNVVEDPKNNSAEETQLMIDVASAAEAADTNTTLSDDTVVINEASAAKDDAASKNNTVDLVESDDESEPPVAATSMTIRPRSSESLKGQITLIGKSADTEMIISDGPVVVSTATVSLEKATTPTHNNSSSSSEPSVSRLTLKSQYSVKKLAAAIQWKCLHCTTYQRCNWKILVGATYYYICSDKCLEAHRAQRRQIIDSGGPPATHIIQIADVSNLKKKCSLCSAFIPKNKVGSLTWEVMNFCDEDCLSKYQTAYTSSCCNCNAAVATSSMGKYCVRFGHEVKQFCTPNCLDTYKKGIKTCSYCQKNLQDSSEGFLAAVGGKDQFRDFCSQDCLEKYDCICNNSTSAYSVDNCIVCDNIKVTQFELLSPNKVAKLCSDVCLAAYKFVNNIEVGICGMCNKYYDTLGVDESVTFQNDVPSTFCSKHCMNINVISKRKIVPCAWCKAKKYNFDMVHRRGATDDDGLFVCSVNCLALHSVSSKALPATKTPCSYCKKLEVSTYHITMSDASIRHFCSYDCVLTFQSAFNVPVLNANIPVPEGAAKKVVRPSDTTVNTSTAVTQINSSAGPTIQSVGSLKPLEGTPSLTPVSTANKVKHTTLKIPSSFCFKPPEMKNKWTQISVCNFAKCVTCKPKINDMDVQCDLGTSSFNGKENSSADVVKENGVVSESESQTKAVIPIPVPIYVPYPLAMYTLPSPVPIPVPVPILVPIIIPTSLENMDRVIDTMKEILEKSQRQIQSTSSAVAGLSADACGEMLQMALNTVSDKGRKKRELDDDDSNDEDVPCKRSRIAEDGNSPDISDSLVKMKLKYMLGPNTWKHFVKHWNSSLEESEQLKADILSMRPHELSSALAIFVKEAKKDNGDEYRPDLKFYLCLGIQYFLYENGRVDDIFGDITYEEFTDALDVEARKFNSFTDSPVSRVEEEHLWESMQLGAKTPQVLLMTLMYFISLRFNFWTLEEHMQLSFNSFSKEIKSSSSDKPQGSKVIRLVLNSSSDASDPKKQREFEFTENKKDFMRCPVRLYEFYITKCPENIKTHNDRFYLMPETSCVPESPVWYRSLALPPHMIEKMLNRVKMIKEIRDSMHEQHATTPDTEETF</sequence>
<gene>
    <name evidence="10" type="primary">ZMYM3</name>
    <name evidence="10" type="ORF">g.81705</name>
</gene>
<evidence type="ECO:0000256" key="5">
    <source>
        <dbReference type="ARBA" id="ARBA00022771"/>
    </source>
</evidence>
<name>A0A146L3P7_LYGHE</name>
<dbReference type="InterPro" id="IPR010507">
    <property type="entry name" value="Znf_MYM"/>
</dbReference>
<keyword evidence="3" id="KW-0479">Metal-binding</keyword>
<feature type="domain" description="TRASH" evidence="9">
    <location>
        <begin position="727"/>
        <end position="762"/>
    </location>
</feature>
<keyword evidence="5" id="KW-0863">Zinc-finger</keyword>
<evidence type="ECO:0000256" key="8">
    <source>
        <dbReference type="SAM" id="MobiDB-lite"/>
    </source>
</evidence>
<feature type="region of interest" description="Disordered" evidence="8">
    <location>
        <begin position="1135"/>
        <end position="1168"/>
    </location>
</feature>
<feature type="domain" description="TRASH" evidence="9">
    <location>
        <begin position="863"/>
        <end position="899"/>
    </location>
</feature>
<protein>
    <submittedName>
        <fullName evidence="10">Zinc finger MYM-type protein 3</fullName>
    </submittedName>
</protein>
<evidence type="ECO:0000256" key="1">
    <source>
        <dbReference type="ARBA" id="ARBA00022499"/>
    </source>
</evidence>
<dbReference type="InterPro" id="IPR011017">
    <property type="entry name" value="TRASH_dom"/>
</dbReference>
<feature type="domain" description="TRASH" evidence="9">
    <location>
        <begin position="594"/>
        <end position="629"/>
    </location>
</feature>
<evidence type="ECO:0000313" key="10">
    <source>
        <dbReference type="EMBL" id="JAQ01812.1"/>
    </source>
</evidence>
<feature type="compositionally biased region" description="Polar residues" evidence="8">
    <location>
        <begin position="202"/>
        <end position="214"/>
    </location>
</feature>
<feature type="compositionally biased region" description="Acidic residues" evidence="8">
    <location>
        <begin position="71"/>
        <end position="83"/>
    </location>
</feature>
<keyword evidence="1" id="KW-1017">Isopeptide bond</keyword>
<feature type="compositionally biased region" description="Basic and acidic residues" evidence="8">
    <location>
        <begin position="299"/>
        <end position="313"/>
    </location>
</feature>
<feature type="domain" description="TRASH" evidence="9">
    <location>
        <begin position="769"/>
        <end position="808"/>
    </location>
</feature>
<dbReference type="Pfam" id="PF25561">
    <property type="entry name" value="QRICH1"/>
    <property type="match status" value="1"/>
</dbReference>
<proteinExistence type="predicted"/>
<feature type="compositionally biased region" description="Polar residues" evidence="8">
    <location>
        <begin position="261"/>
        <end position="271"/>
    </location>
</feature>
<feature type="domain" description="TRASH" evidence="9">
    <location>
        <begin position="532"/>
        <end position="567"/>
    </location>
</feature>
<feature type="region of interest" description="Disordered" evidence="8">
    <location>
        <begin position="422"/>
        <end position="451"/>
    </location>
</feature>
<dbReference type="EMBL" id="GDHC01016817">
    <property type="protein sequence ID" value="JAQ01812.1"/>
    <property type="molecule type" value="Transcribed_RNA"/>
</dbReference>
<evidence type="ECO:0000256" key="3">
    <source>
        <dbReference type="ARBA" id="ARBA00022723"/>
    </source>
</evidence>
<dbReference type="Pfam" id="PF12012">
    <property type="entry name" value="DUF3504"/>
    <property type="match status" value="1"/>
</dbReference>
<keyword evidence="7" id="KW-0832">Ubl conjugation</keyword>
<dbReference type="PANTHER" id="PTHR45736:SF1">
    <property type="entry name" value="WITHOUT CHILDREN, ISOFORM B"/>
    <property type="match status" value="1"/>
</dbReference>
<keyword evidence="6" id="KW-0862">Zinc</keyword>
<feature type="compositionally biased region" description="Polar residues" evidence="8">
    <location>
        <begin position="168"/>
        <end position="181"/>
    </location>
</feature>
<feature type="region of interest" description="Disordered" evidence="8">
    <location>
        <begin position="1"/>
        <end position="385"/>
    </location>
</feature>
<dbReference type="Pfam" id="PF06467">
    <property type="entry name" value="zf-FCS"/>
    <property type="match status" value="1"/>
</dbReference>
<feature type="compositionally biased region" description="Basic and acidic residues" evidence="8">
    <location>
        <begin position="326"/>
        <end position="347"/>
    </location>
</feature>
<accession>A0A146L3P7</accession>
<dbReference type="InterPro" id="IPR051284">
    <property type="entry name" value="ZnF_MYMT-QRICH1"/>
</dbReference>
<dbReference type="InterPro" id="IPR057926">
    <property type="entry name" value="QRICH1_dom"/>
</dbReference>
<dbReference type="GO" id="GO:0008270">
    <property type="term" value="F:zinc ion binding"/>
    <property type="evidence" value="ECO:0007669"/>
    <property type="project" value="UniProtKB-KW"/>
</dbReference>
<dbReference type="InterPro" id="IPR021893">
    <property type="entry name" value="ZMYM2-like_C"/>
</dbReference>
<evidence type="ECO:0000256" key="6">
    <source>
        <dbReference type="ARBA" id="ARBA00022833"/>
    </source>
</evidence>
<feature type="compositionally biased region" description="Acidic residues" evidence="8">
    <location>
        <begin position="7"/>
        <end position="23"/>
    </location>
</feature>
<dbReference type="SMART" id="SM00746">
    <property type="entry name" value="TRASH"/>
    <property type="match status" value="8"/>
</dbReference>
<feature type="domain" description="TRASH" evidence="9">
    <location>
        <begin position="675"/>
        <end position="715"/>
    </location>
</feature>
<evidence type="ECO:0000256" key="4">
    <source>
        <dbReference type="ARBA" id="ARBA00022737"/>
    </source>
</evidence>
<feature type="domain" description="TRASH" evidence="9">
    <location>
        <begin position="633"/>
        <end position="672"/>
    </location>
</feature>
<feature type="compositionally biased region" description="Basic and acidic residues" evidence="8">
    <location>
        <begin position="1155"/>
        <end position="1164"/>
    </location>
</feature>
<dbReference type="PANTHER" id="PTHR45736">
    <property type="entry name" value="ZINC FINGER MYM-TYPE PROTEIN"/>
    <property type="match status" value="1"/>
</dbReference>
<evidence type="ECO:0000256" key="7">
    <source>
        <dbReference type="ARBA" id="ARBA00022843"/>
    </source>
</evidence>
<reference evidence="10" key="1">
    <citation type="journal article" date="2016" name="Gigascience">
        <title>De novo construction of an expanded transcriptome assembly for the western tarnished plant bug, Lygus hesperus.</title>
        <authorList>
            <person name="Tassone E.E."/>
            <person name="Geib S.M."/>
            <person name="Hall B."/>
            <person name="Fabrick J.A."/>
            <person name="Brent C.S."/>
            <person name="Hull J.J."/>
        </authorList>
    </citation>
    <scope>NUCLEOTIDE SEQUENCE</scope>
</reference>
<keyword evidence="4" id="KW-0677">Repeat</keyword>
<evidence type="ECO:0000256" key="2">
    <source>
        <dbReference type="ARBA" id="ARBA00022553"/>
    </source>
</evidence>